<feature type="transmembrane region" description="Helical" evidence="2">
    <location>
        <begin position="12"/>
        <end position="38"/>
    </location>
</feature>
<proteinExistence type="predicted"/>
<dbReference type="Gene3D" id="2.60.40.150">
    <property type="entry name" value="C2 domain"/>
    <property type="match status" value="2"/>
</dbReference>
<dbReference type="EMBL" id="OC918021">
    <property type="protein sequence ID" value="CAD7648513.1"/>
    <property type="molecule type" value="Genomic_DNA"/>
</dbReference>
<keyword evidence="5" id="KW-1185">Reference proteome</keyword>
<dbReference type="InterPro" id="IPR035892">
    <property type="entry name" value="C2_domain_sf"/>
</dbReference>
<keyword evidence="2" id="KW-0472">Membrane</keyword>
<feature type="region of interest" description="Disordered" evidence="1">
    <location>
        <begin position="346"/>
        <end position="366"/>
    </location>
</feature>
<dbReference type="InterPro" id="IPR000008">
    <property type="entry name" value="C2_dom"/>
</dbReference>
<evidence type="ECO:0000259" key="3">
    <source>
        <dbReference type="PROSITE" id="PS50004"/>
    </source>
</evidence>
<keyword evidence="2" id="KW-0812">Transmembrane</keyword>
<reference evidence="4" key="1">
    <citation type="submission" date="2020-11" db="EMBL/GenBank/DDBJ databases">
        <authorList>
            <person name="Tran Van P."/>
        </authorList>
    </citation>
    <scope>NUCLEOTIDE SEQUENCE</scope>
</reference>
<dbReference type="OrthoDB" id="67700at2759"/>
<dbReference type="EMBL" id="CAJPVJ010003196">
    <property type="protein sequence ID" value="CAG2167285.1"/>
    <property type="molecule type" value="Genomic_DNA"/>
</dbReference>
<evidence type="ECO:0000313" key="5">
    <source>
        <dbReference type="Proteomes" id="UP000728032"/>
    </source>
</evidence>
<feature type="compositionally biased region" description="Low complexity" evidence="1">
    <location>
        <begin position="346"/>
        <end position="358"/>
    </location>
</feature>
<gene>
    <name evidence="4" type="ORF">ONB1V03_LOCUS6794</name>
</gene>
<dbReference type="SUPFAM" id="SSF49562">
    <property type="entry name" value="C2 domain (Calcium/lipid-binding domain, CaLB)"/>
    <property type="match status" value="1"/>
</dbReference>
<feature type="domain" description="C2" evidence="3">
    <location>
        <begin position="119"/>
        <end position="244"/>
    </location>
</feature>
<dbReference type="Pfam" id="PF00168">
    <property type="entry name" value="C2"/>
    <property type="match status" value="1"/>
</dbReference>
<dbReference type="SMART" id="SM00239">
    <property type="entry name" value="C2"/>
    <property type="match status" value="1"/>
</dbReference>
<dbReference type="CDD" id="cd00030">
    <property type="entry name" value="C2"/>
    <property type="match status" value="1"/>
</dbReference>
<protein>
    <recommendedName>
        <fullName evidence="3">C2 domain-containing protein</fullName>
    </recommendedName>
</protein>
<organism evidence="4">
    <name type="scientific">Oppiella nova</name>
    <dbReference type="NCBI Taxonomy" id="334625"/>
    <lineage>
        <taxon>Eukaryota</taxon>
        <taxon>Metazoa</taxon>
        <taxon>Ecdysozoa</taxon>
        <taxon>Arthropoda</taxon>
        <taxon>Chelicerata</taxon>
        <taxon>Arachnida</taxon>
        <taxon>Acari</taxon>
        <taxon>Acariformes</taxon>
        <taxon>Sarcoptiformes</taxon>
        <taxon>Oribatida</taxon>
        <taxon>Brachypylina</taxon>
        <taxon>Oppioidea</taxon>
        <taxon>Oppiidae</taxon>
        <taxon>Oppiella</taxon>
    </lineage>
</organism>
<dbReference type="AlphaFoldDB" id="A0A7R9LVM2"/>
<evidence type="ECO:0000256" key="2">
    <source>
        <dbReference type="SAM" id="Phobius"/>
    </source>
</evidence>
<dbReference type="Proteomes" id="UP000728032">
    <property type="component" value="Unassembled WGS sequence"/>
</dbReference>
<keyword evidence="2" id="KW-1133">Transmembrane helix</keyword>
<evidence type="ECO:0000256" key="1">
    <source>
        <dbReference type="SAM" id="MobiDB-lite"/>
    </source>
</evidence>
<dbReference type="PANTHER" id="PTHR10024">
    <property type="entry name" value="SYNAPTOTAGMIN"/>
    <property type="match status" value="1"/>
</dbReference>
<accession>A0A7R9LVM2</accession>
<dbReference type="PROSITE" id="PS50004">
    <property type="entry name" value="C2"/>
    <property type="match status" value="1"/>
</dbReference>
<sequence length="400" mass="45501">MVFLLSETEKLLIIIIASSLFVLSLIITICFVSPVCWLHKWFIGSNSKKKEDMKICYSTKQLLTQESKHFQLSVIPHYGANSEIGSKHKSKLNDEVSVVVDQNKAKKQSIASDCSDKQSTGIVKLEVRYETVSNTSIRLLINIIEVSQLRQRDYLVDPSCYVSIILIGLKNRRRSLINKAKRCLNPVFNELFVSQDLPKSILKDGVIRVKVFDDERYANDLCLGEAVVPLKKVENTTENSVKEFTLSSVKEPKGDLLIGIVYLPTSKRVTVSVMKASLSHALHMQTTTTICYYVRVLLFINGKLVKKKKTCSNQKMVWGDNEILTFDLMSFEGNQSAFMFVLSFKPESSQSPSSPETPVAVEGEDSRKERHIGHFIVGQDLWTQMKQQPRQQITKWHKLY</sequence>
<evidence type="ECO:0000313" key="4">
    <source>
        <dbReference type="EMBL" id="CAD7648513.1"/>
    </source>
</evidence>
<name>A0A7R9LVM2_9ACAR</name>